<dbReference type="InterPro" id="IPR021903">
    <property type="entry name" value="DUF3515"/>
</dbReference>
<evidence type="ECO:0000256" key="1">
    <source>
        <dbReference type="SAM" id="Phobius"/>
    </source>
</evidence>
<accession>A0ABT7ITD3</accession>
<keyword evidence="3" id="KW-1185">Reference proteome</keyword>
<keyword evidence="1" id="KW-0472">Membrane</keyword>
<comment type="caution">
    <text evidence="2">The sequence shown here is derived from an EMBL/GenBank/DDBJ whole genome shotgun (WGS) entry which is preliminary data.</text>
</comment>
<feature type="transmembrane region" description="Helical" evidence="1">
    <location>
        <begin position="23"/>
        <end position="41"/>
    </location>
</feature>
<evidence type="ECO:0000313" key="3">
    <source>
        <dbReference type="Proteomes" id="UP001241926"/>
    </source>
</evidence>
<sequence length="175" mass="18829">MNHSAEVEESHGRSWRGVLRPRWIVSFVAVAAVISSGLLFVDSLRVESGPKAGDPKCSDVVDRSPDKVGSGDRDWVIGKGVASWGDRSTVLRCGVEELQPTVNLCVSADGVDWVLDEKRLKETGVSVLTTYGRSPAVEVTYSGSREEVGGVLVELNESVAGIPQKRKCLGYDDAL</sequence>
<dbReference type="Pfam" id="PF12028">
    <property type="entry name" value="DUF3515"/>
    <property type="match status" value="1"/>
</dbReference>
<dbReference type="EMBL" id="JASJUS010000002">
    <property type="protein sequence ID" value="MDL2075342.1"/>
    <property type="molecule type" value="Genomic_DNA"/>
</dbReference>
<proteinExistence type="predicted"/>
<keyword evidence="1" id="KW-1133">Transmembrane helix</keyword>
<protein>
    <submittedName>
        <fullName evidence="2">DUF3515 family protein</fullName>
    </submittedName>
</protein>
<name>A0ABT7ITD3_9ACTN</name>
<keyword evidence="1" id="KW-0812">Transmembrane</keyword>
<dbReference type="Proteomes" id="UP001241926">
    <property type="component" value="Unassembled WGS sequence"/>
</dbReference>
<evidence type="ECO:0000313" key="2">
    <source>
        <dbReference type="EMBL" id="MDL2075342.1"/>
    </source>
</evidence>
<gene>
    <name evidence="2" type="ORF">QNN03_02675</name>
</gene>
<organism evidence="2 3">
    <name type="scientific">Streptomyces fuscus</name>
    <dbReference type="NCBI Taxonomy" id="3048495"/>
    <lineage>
        <taxon>Bacteria</taxon>
        <taxon>Bacillati</taxon>
        <taxon>Actinomycetota</taxon>
        <taxon>Actinomycetes</taxon>
        <taxon>Kitasatosporales</taxon>
        <taxon>Streptomycetaceae</taxon>
        <taxon>Streptomyces</taxon>
    </lineage>
</organism>
<reference evidence="2 3" key="1">
    <citation type="submission" date="2023-05" db="EMBL/GenBank/DDBJ databases">
        <title>Streptomyces fuscus sp. nov., a brown-black pigment producing actinomyces isolated from dry sand of Sea duck farm.</title>
        <authorList>
            <person name="Xie J."/>
            <person name="Shen N."/>
        </authorList>
    </citation>
    <scope>NUCLEOTIDE SEQUENCE [LARGE SCALE GENOMIC DNA]</scope>
    <source>
        <strain evidence="2 3">GXMU-J15</strain>
    </source>
</reference>
<dbReference type="RefSeq" id="WP_285430060.1">
    <property type="nucleotide sequence ID" value="NZ_JASJUS010000002.1"/>
</dbReference>